<reference evidence="1" key="2">
    <citation type="journal article" date="2015" name="Data Brief">
        <title>Shoot transcriptome of the giant reed, Arundo donax.</title>
        <authorList>
            <person name="Barrero R.A."/>
            <person name="Guerrero F.D."/>
            <person name="Moolhuijzen P."/>
            <person name="Goolsby J.A."/>
            <person name="Tidwell J."/>
            <person name="Bellgard S.E."/>
            <person name="Bellgard M.I."/>
        </authorList>
    </citation>
    <scope>NUCLEOTIDE SEQUENCE</scope>
    <source>
        <tissue evidence="1">Shoot tissue taken approximately 20 cm above the soil surface</tissue>
    </source>
</reference>
<sequence length="27" mass="3175">MLVHAYRINLEPTKRITAENFCILSIK</sequence>
<evidence type="ECO:0000313" key="1">
    <source>
        <dbReference type="EMBL" id="JAD44278.1"/>
    </source>
</evidence>
<accession>A0A0A9A2W0</accession>
<organism evidence="1">
    <name type="scientific">Arundo donax</name>
    <name type="common">Giant reed</name>
    <name type="synonym">Donax arundinaceus</name>
    <dbReference type="NCBI Taxonomy" id="35708"/>
    <lineage>
        <taxon>Eukaryota</taxon>
        <taxon>Viridiplantae</taxon>
        <taxon>Streptophyta</taxon>
        <taxon>Embryophyta</taxon>
        <taxon>Tracheophyta</taxon>
        <taxon>Spermatophyta</taxon>
        <taxon>Magnoliopsida</taxon>
        <taxon>Liliopsida</taxon>
        <taxon>Poales</taxon>
        <taxon>Poaceae</taxon>
        <taxon>PACMAD clade</taxon>
        <taxon>Arundinoideae</taxon>
        <taxon>Arundineae</taxon>
        <taxon>Arundo</taxon>
    </lineage>
</organism>
<protein>
    <submittedName>
        <fullName evidence="1">Uncharacterized protein</fullName>
    </submittedName>
</protein>
<dbReference type="AlphaFoldDB" id="A0A0A9A2W0"/>
<name>A0A0A9A2W0_ARUDO</name>
<reference evidence="1" key="1">
    <citation type="submission" date="2014-09" db="EMBL/GenBank/DDBJ databases">
        <authorList>
            <person name="Magalhaes I.L.F."/>
            <person name="Oliveira U."/>
            <person name="Santos F.R."/>
            <person name="Vidigal T.H.D.A."/>
            <person name="Brescovit A.D."/>
            <person name="Santos A.J."/>
        </authorList>
    </citation>
    <scope>NUCLEOTIDE SEQUENCE</scope>
    <source>
        <tissue evidence="1">Shoot tissue taken approximately 20 cm above the soil surface</tissue>
    </source>
</reference>
<dbReference type="EMBL" id="GBRH01253617">
    <property type="protein sequence ID" value="JAD44278.1"/>
    <property type="molecule type" value="Transcribed_RNA"/>
</dbReference>
<proteinExistence type="predicted"/>